<dbReference type="Proteomes" id="UP000190774">
    <property type="component" value="Unassembled WGS sequence"/>
</dbReference>
<dbReference type="STRING" id="48467.SAMN02745166_00011"/>
<dbReference type="InterPro" id="IPR023614">
    <property type="entry name" value="Porin_dom_sf"/>
</dbReference>
<dbReference type="SUPFAM" id="SSF56935">
    <property type="entry name" value="Porins"/>
    <property type="match status" value="1"/>
</dbReference>
<protein>
    <recommendedName>
        <fullName evidence="3">Phosphate-selective porin O and P</fullName>
    </recommendedName>
</protein>
<dbReference type="EMBL" id="FUYE01000001">
    <property type="protein sequence ID" value="SKA75384.1"/>
    <property type="molecule type" value="Genomic_DNA"/>
</dbReference>
<evidence type="ECO:0000313" key="2">
    <source>
        <dbReference type="Proteomes" id="UP000190774"/>
    </source>
</evidence>
<evidence type="ECO:0008006" key="3">
    <source>
        <dbReference type="Google" id="ProtNLM"/>
    </source>
</evidence>
<dbReference type="OrthoDB" id="188365at2"/>
<keyword evidence="2" id="KW-1185">Reference proteome</keyword>
<dbReference type="RefSeq" id="WP_078811256.1">
    <property type="nucleotide sequence ID" value="NZ_FUYE01000001.1"/>
</dbReference>
<organism evidence="1 2">
    <name type="scientific">Prosthecobacter debontii</name>
    <dbReference type="NCBI Taxonomy" id="48467"/>
    <lineage>
        <taxon>Bacteria</taxon>
        <taxon>Pseudomonadati</taxon>
        <taxon>Verrucomicrobiota</taxon>
        <taxon>Verrucomicrobiia</taxon>
        <taxon>Verrucomicrobiales</taxon>
        <taxon>Verrucomicrobiaceae</taxon>
        <taxon>Prosthecobacter</taxon>
    </lineage>
</organism>
<gene>
    <name evidence="1" type="ORF">SAMN02745166_00011</name>
</gene>
<name>A0A1T4WDJ3_9BACT</name>
<reference evidence="2" key="1">
    <citation type="submission" date="2017-02" db="EMBL/GenBank/DDBJ databases">
        <authorList>
            <person name="Varghese N."/>
            <person name="Submissions S."/>
        </authorList>
    </citation>
    <scope>NUCLEOTIDE SEQUENCE [LARGE SCALE GENOMIC DNA]</scope>
    <source>
        <strain evidence="2">ATCC 700200</strain>
    </source>
</reference>
<accession>A0A1T4WDJ3</accession>
<evidence type="ECO:0000313" key="1">
    <source>
        <dbReference type="EMBL" id="SKA75384.1"/>
    </source>
</evidence>
<proteinExistence type="predicted"/>
<dbReference type="AlphaFoldDB" id="A0A1T4WDJ3"/>
<dbReference type="Gene3D" id="2.40.160.10">
    <property type="entry name" value="Porin"/>
    <property type="match status" value="1"/>
</dbReference>
<sequence length="402" mass="45578">MKTILILLFLTLTTASLRAQGWLENLDRALTLATPDPTFRTDLSGLLDLELYVPETPAMGLLDTDDEVFFNPRLILFLYLQATEHLRAHLQMRTDRGFDPGFAADGQTRLDEYFVEWKPTSNDLINFRLGKFATAFGSWTERRLSWENPFITAPMAYNDMLPVSDDGAVPLAGFLNRRFLPDNRRTWLPLIWGPSYASGASVFGQLGPVDYAFEIKNASLSSAPRSWDVVENGWDSTTYTGRLGWRPAPEWNLGGSFSHGPYLMKEAQSTLPAGSHYRDFDQTTFGLDAAWSHGAWQVWSELMTSRFEVPNVGGVRVFSGFLETKYKLNSQWWIAGRWNQSWFGNVPGTGTAWDLDGWRADVSVGYRFSRQFQAKLQYSIAERSGRDEEGNHFLAAQITVKF</sequence>